<reference evidence="4" key="1">
    <citation type="submission" date="2016-10" db="EMBL/GenBank/DDBJ databases">
        <authorList>
            <person name="Varghese N."/>
            <person name="Submissions S."/>
        </authorList>
    </citation>
    <scope>NUCLEOTIDE SEQUENCE [LARGE SCALE GENOMIC DNA]</scope>
    <source>
        <strain evidence="4">DSM 25575</strain>
    </source>
</reference>
<evidence type="ECO:0000313" key="3">
    <source>
        <dbReference type="EMBL" id="SFN04788.1"/>
    </source>
</evidence>
<dbReference type="AlphaFoldDB" id="A0A1I4VTY4"/>
<dbReference type="PANTHER" id="PTHR35149">
    <property type="entry name" value="SLL5132 PROTEIN"/>
    <property type="match status" value="1"/>
</dbReference>
<dbReference type="RefSeq" id="WP_090022859.1">
    <property type="nucleotide sequence ID" value="NZ_FOVD01000001.1"/>
</dbReference>
<protein>
    <submittedName>
        <fullName evidence="3">Uncharacterized protein</fullName>
    </submittedName>
</protein>
<dbReference type="InterPro" id="IPR057156">
    <property type="entry name" value="DUF7834"/>
</dbReference>
<evidence type="ECO:0000259" key="1">
    <source>
        <dbReference type="Pfam" id="PF03235"/>
    </source>
</evidence>
<dbReference type="Pfam" id="PF25202">
    <property type="entry name" value="DUF7834"/>
    <property type="match status" value="1"/>
</dbReference>
<dbReference type="Proteomes" id="UP000198769">
    <property type="component" value="Unassembled WGS sequence"/>
</dbReference>
<accession>A0A1I4VTY4</accession>
<evidence type="ECO:0000313" key="4">
    <source>
        <dbReference type="Proteomes" id="UP000198769"/>
    </source>
</evidence>
<name>A0A1I4VTY4_CHROL</name>
<dbReference type="OrthoDB" id="9798761at2"/>
<dbReference type="PANTHER" id="PTHR35149:SF2">
    <property type="entry name" value="DUF262 DOMAIN-CONTAINING PROTEIN"/>
    <property type="match status" value="1"/>
</dbReference>
<organism evidence="3 4">
    <name type="scientific">Chryseobacterium oleae</name>
    <dbReference type="NCBI Taxonomy" id="491207"/>
    <lineage>
        <taxon>Bacteria</taxon>
        <taxon>Pseudomonadati</taxon>
        <taxon>Bacteroidota</taxon>
        <taxon>Flavobacteriia</taxon>
        <taxon>Flavobacteriales</taxon>
        <taxon>Weeksellaceae</taxon>
        <taxon>Chryseobacterium group</taxon>
        <taxon>Chryseobacterium</taxon>
    </lineage>
</organism>
<keyword evidence="4" id="KW-1185">Reference proteome</keyword>
<dbReference type="InterPro" id="IPR004919">
    <property type="entry name" value="GmrSD_N"/>
</dbReference>
<feature type="domain" description="GmrSD restriction endonucleases N-terminal" evidence="1">
    <location>
        <begin position="18"/>
        <end position="183"/>
    </location>
</feature>
<gene>
    <name evidence="3" type="ORF">SAMN05421594_0630</name>
</gene>
<dbReference type="Pfam" id="PF03235">
    <property type="entry name" value="GmrSD_N"/>
    <property type="match status" value="1"/>
</dbReference>
<proteinExistence type="predicted"/>
<feature type="domain" description="DUF7834" evidence="2">
    <location>
        <begin position="203"/>
        <end position="414"/>
    </location>
</feature>
<dbReference type="EMBL" id="FOVD01000001">
    <property type="protein sequence ID" value="SFN04788.1"/>
    <property type="molecule type" value="Genomic_DNA"/>
</dbReference>
<evidence type="ECO:0000259" key="2">
    <source>
        <dbReference type="Pfam" id="PF25202"/>
    </source>
</evidence>
<sequence length="440" mass="51952">MIESLAEIEKQGSLTVDDFFNQFKLKISDYQRPYVWTEKQIIKLYNDLSNYSGKNKNKCPLYYLGTVILVKNKEGKTYDIIDGQQRISSLLILAHLQKQSVGLNDNFCVESEISRNNIKKNVSSLKDHIDGLTLMEEYTKIDFSDINITYIIAESQDQAFKFYTTLNTSGRRLDGIDIIKPFHLQALEKSKQIEKALDLEYYQFDSAKLNQMSELLLKARYWQGIEFREFPRHNFQEWKVRLPEEFAYEDMLPNKDYKFAEARLSKGKLTVDAPNYKVRQPLYKGENTIHYLIYYCEVWDRLEEKLNSDHSDILNRIKKLRGCEFNYEYYQMALITLISRYGEGFIEDRSFMGMAQLLFKVCFFKRLSKPVTKITVRNFEEGEKLLDRICYSHNPAEIISYCKKKKYSNLSIEENHKNGVVGNFYHEFKDILTNKQISNV</sequence>